<reference evidence="4" key="1">
    <citation type="journal article" date="2019" name="Int. J. Syst. Evol. Microbiol.">
        <title>The Global Catalogue of Microorganisms (GCM) 10K type strain sequencing project: providing services to taxonomists for standard genome sequencing and annotation.</title>
        <authorList>
            <consortium name="The Broad Institute Genomics Platform"/>
            <consortium name="The Broad Institute Genome Sequencing Center for Infectious Disease"/>
            <person name="Wu L."/>
            <person name="Ma J."/>
        </authorList>
    </citation>
    <scope>NUCLEOTIDE SEQUENCE [LARGE SCALE GENOMIC DNA]</scope>
    <source>
        <strain evidence="4">CECT 7649</strain>
    </source>
</reference>
<feature type="region of interest" description="Disordered" evidence="1">
    <location>
        <begin position="63"/>
        <end position="99"/>
    </location>
</feature>
<dbReference type="EMBL" id="JBHTCG010000002">
    <property type="protein sequence ID" value="MFC7381477.1"/>
    <property type="molecule type" value="Genomic_DNA"/>
</dbReference>
<evidence type="ECO:0000313" key="3">
    <source>
        <dbReference type="EMBL" id="MFC7381477.1"/>
    </source>
</evidence>
<keyword evidence="2" id="KW-1133">Transmembrane helix</keyword>
<organism evidence="3 4">
    <name type="scientific">Sphaerisporangium rhizosphaerae</name>
    <dbReference type="NCBI Taxonomy" id="2269375"/>
    <lineage>
        <taxon>Bacteria</taxon>
        <taxon>Bacillati</taxon>
        <taxon>Actinomycetota</taxon>
        <taxon>Actinomycetes</taxon>
        <taxon>Streptosporangiales</taxon>
        <taxon>Streptosporangiaceae</taxon>
        <taxon>Sphaerisporangium</taxon>
    </lineage>
</organism>
<dbReference type="Proteomes" id="UP001596496">
    <property type="component" value="Unassembled WGS sequence"/>
</dbReference>
<keyword evidence="2" id="KW-0472">Membrane</keyword>
<evidence type="ECO:0000256" key="2">
    <source>
        <dbReference type="SAM" id="Phobius"/>
    </source>
</evidence>
<sequence>MIDDDLREALRARASTYQTSPHAWIGVQRRLRTARRRRFAALAAASLSVAALAAGVPLVLSGTGSDHTTTRATTTAVPSKGHEDAFDLESRQSPPVGDPVILVNPADGRYLRLWFSRKPQQQGLDQPVPSDAPRYDVLCWAMQSALHGRTYAGCPVDADPRHAGQYAWYVGGTADDWSRGETVISYGVARSKVRKVSAIAADGTRLPGVIYRPKGAPAAVWAVTYPARARVRAFEFSDADGEVLGRTTPDPFLLSPTSAAPVTPPVDLPGGLTAQLHKDGTFTWLRDGVVVAATEILWTGATAGAPARIISWHFGHGRWFGLATAGTAKVELTAGTGAPIWAATARDPWRRGLALFSAPSGRESDLYTGGYTIVGFDARGKEIWREKVPPHPPLWTGVPLSTPAR</sequence>
<keyword evidence="2" id="KW-0812">Transmembrane</keyword>
<comment type="caution">
    <text evidence="3">The sequence shown here is derived from an EMBL/GenBank/DDBJ whole genome shotgun (WGS) entry which is preliminary data.</text>
</comment>
<keyword evidence="4" id="KW-1185">Reference proteome</keyword>
<gene>
    <name evidence="3" type="ORF">ACFQSB_04605</name>
</gene>
<dbReference type="RefSeq" id="WP_380824405.1">
    <property type="nucleotide sequence ID" value="NZ_JBHTCG010000002.1"/>
</dbReference>
<evidence type="ECO:0000313" key="4">
    <source>
        <dbReference type="Proteomes" id="UP001596496"/>
    </source>
</evidence>
<accession>A0ABW2NXI5</accession>
<evidence type="ECO:0008006" key="5">
    <source>
        <dbReference type="Google" id="ProtNLM"/>
    </source>
</evidence>
<feature type="transmembrane region" description="Helical" evidence="2">
    <location>
        <begin position="39"/>
        <end position="60"/>
    </location>
</feature>
<evidence type="ECO:0000256" key="1">
    <source>
        <dbReference type="SAM" id="MobiDB-lite"/>
    </source>
</evidence>
<protein>
    <recommendedName>
        <fullName evidence="5">WD40 repeat domain-containing protein</fullName>
    </recommendedName>
</protein>
<proteinExistence type="predicted"/>
<feature type="compositionally biased region" description="Basic and acidic residues" evidence="1">
    <location>
        <begin position="80"/>
        <end position="90"/>
    </location>
</feature>
<name>A0ABW2NXI5_9ACTN</name>